<feature type="region of interest" description="Disordered" evidence="1">
    <location>
        <begin position="1"/>
        <end position="52"/>
    </location>
</feature>
<name>A0ABW7U190_9ACTN</name>
<sequence>MAEAERSEADPPGEVGEEKGLRRGEVEGEDPDGDVAAGGRGEAVGQAAEGGEAGDEVLLVDAQAERLHEHFAFRSWCMGVTGGLLLVGDDRLTRAY</sequence>
<comment type="caution">
    <text evidence="2">The sequence shown here is derived from an EMBL/GenBank/DDBJ whole genome shotgun (WGS) entry which is preliminary data.</text>
</comment>
<accession>A0ABW7U190</accession>
<reference evidence="2 3" key="1">
    <citation type="submission" date="2024-10" db="EMBL/GenBank/DDBJ databases">
        <title>The Natural Products Discovery Center: Release of the First 8490 Sequenced Strains for Exploring Actinobacteria Biosynthetic Diversity.</title>
        <authorList>
            <person name="Kalkreuter E."/>
            <person name="Kautsar S.A."/>
            <person name="Yang D."/>
            <person name="Bader C.D."/>
            <person name="Teijaro C.N."/>
            <person name="Fluegel L."/>
            <person name="Davis C.M."/>
            <person name="Simpson J.R."/>
            <person name="Lauterbach L."/>
            <person name="Steele A.D."/>
            <person name="Gui C."/>
            <person name="Meng S."/>
            <person name="Li G."/>
            <person name="Viehrig K."/>
            <person name="Ye F."/>
            <person name="Su P."/>
            <person name="Kiefer A.F."/>
            <person name="Nichols A."/>
            <person name="Cepeda A.J."/>
            <person name="Yan W."/>
            <person name="Fan B."/>
            <person name="Jiang Y."/>
            <person name="Adhikari A."/>
            <person name="Zheng C.-J."/>
            <person name="Schuster L."/>
            <person name="Cowan T.M."/>
            <person name="Smanski M.J."/>
            <person name="Chevrette M.G."/>
            <person name="De Carvalho L.P.S."/>
            <person name="Shen B."/>
        </authorList>
    </citation>
    <scope>NUCLEOTIDE SEQUENCE [LARGE SCALE GENOMIC DNA]</scope>
    <source>
        <strain evidence="2 3">NPDC020602</strain>
    </source>
</reference>
<protein>
    <submittedName>
        <fullName evidence="2">Uncharacterized protein</fullName>
    </submittedName>
</protein>
<dbReference type="EMBL" id="JBIRUI010000003">
    <property type="protein sequence ID" value="MFI1713405.1"/>
    <property type="molecule type" value="Genomic_DNA"/>
</dbReference>
<dbReference type="RefSeq" id="WP_398707795.1">
    <property type="nucleotide sequence ID" value="NZ_JBIRUI010000003.1"/>
</dbReference>
<gene>
    <name evidence="2" type="ORF">ACH407_07450</name>
</gene>
<feature type="compositionally biased region" description="Basic and acidic residues" evidence="1">
    <location>
        <begin position="16"/>
        <end position="26"/>
    </location>
</feature>
<evidence type="ECO:0000313" key="2">
    <source>
        <dbReference type="EMBL" id="MFI1713405.1"/>
    </source>
</evidence>
<evidence type="ECO:0000256" key="1">
    <source>
        <dbReference type="SAM" id="MobiDB-lite"/>
    </source>
</evidence>
<evidence type="ECO:0000313" key="3">
    <source>
        <dbReference type="Proteomes" id="UP001611339"/>
    </source>
</evidence>
<organism evidence="2 3">
    <name type="scientific">Streptomyces litmocidini</name>
    <dbReference type="NCBI Taxonomy" id="67318"/>
    <lineage>
        <taxon>Bacteria</taxon>
        <taxon>Bacillati</taxon>
        <taxon>Actinomycetota</taxon>
        <taxon>Actinomycetes</taxon>
        <taxon>Kitasatosporales</taxon>
        <taxon>Streptomycetaceae</taxon>
        <taxon>Streptomyces</taxon>
    </lineage>
</organism>
<proteinExistence type="predicted"/>
<keyword evidence="3" id="KW-1185">Reference proteome</keyword>
<dbReference type="Proteomes" id="UP001611339">
    <property type="component" value="Unassembled WGS sequence"/>
</dbReference>